<name>A0A8D0BUK6_SALMN</name>
<comment type="similarity">
    <text evidence="2 10">Belongs to the DPM2 family.</text>
</comment>
<reference evidence="11" key="1">
    <citation type="submission" date="2025-08" db="UniProtKB">
        <authorList>
            <consortium name="Ensembl"/>
        </authorList>
    </citation>
    <scope>IDENTIFICATION</scope>
</reference>
<evidence type="ECO:0000256" key="2">
    <source>
        <dbReference type="ARBA" id="ARBA00005478"/>
    </source>
</evidence>
<evidence type="ECO:0000313" key="11">
    <source>
        <dbReference type="Ensembl" id="ENSSMRP00000013414.1"/>
    </source>
</evidence>
<dbReference type="AlphaFoldDB" id="A0A8D0BUK6"/>
<protein>
    <recommendedName>
        <fullName evidence="3 10">Dolichol phosphate-mannose biosynthesis regulatory protein</fullName>
    </recommendedName>
</protein>
<evidence type="ECO:0000256" key="4">
    <source>
        <dbReference type="ARBA" id="ARBA00022692"/>
    </source>
</evidence>
<evidence type="ECO:0000256" key="8">
    <source>
        <dbReference type="ARBA" id="ARBA00045174"/>
    </source>
</evidence>
<comment type="pathway">
    <text evidence="10">Protein modification; protein glycosylation.</text>
</comment>
<comment type="function">
    <text evidence="8">Regulates the biosynthesis of dolichol phosphate-mannose. Regulatory subunit of the dolichol-phosphate mannose (DPM) synthase complex; essential for the ER localization and stable expression of DPM1. Part of the glycosylphosphatidylinositol-N-acetylglucosaminyltransferase (GPI-GnT) complex that catalyzes the transfer of N-acetylglucosamine from UDP-N-acetylglucosamine to phosphatidylinositol and participates in the first step of GPI biosynthesis. May act by regulating the GPI-GNT complex.</text>
</comment>
<dbReference type="InterPro" id="IPR009914">
    <property type="entry name" value="DPM2"/>
</dbReference>
<dbReference type="GO" id="GO:0033185">
    <property type="term" value="C:dolichol-phosphate-mannose synthase complex"/>
    <property type="evidence" value="ECO:0007669"/>
    <property type="project" value="Ensembl"/>
</dbReference>
<proteinExistence type="inferred from homology"/>
<evidence type="ECO:0000256" key="5">
    <source>
        <dbReference type="ARBA" id="ARBA00022824"/>
    </source>
</evidence>
<comment type="subcellular location">
    <subcellularLocation>
        <location evidence="1 10">Endoplasmic reticulum membrane</location>
        <topology evidence="1 10">Multi-pass membrane protein</topology>
    </subcellularLocation>
</comment>
<evidence type="ECO:0000256" key="9">
    <source>
        <dbReference type="ARBA" id="ARBA00046896"/>
    </source>
</evidence>
<keyword evidence="12" id="KW-1185">Reference proteome</keyword>
<dbReference type="UniPathway" id="UPA00378"/>
<dbReference type="Proteomes" id="UP000694421">
    <property type="component" value="Unplaced"/>
</dbReference>
<comment type="caution">
    <text evidence="10">Lacks conserved residue(s) required for the propagation of feature annotation.</text>
</comment>
<dbReference type="Ensembl" id="ENSSMRT00000015627.1">
    <property type="protein sequence ID" value="ENSSMRP00000013414.1"/>
    <property type="gene ID" value="ENSSMRG00000010438.1"/>
</dbReference>
<dbReference type="GeneTree" id="ENSGT00390000001098"/>
<evidence type="ECO:0000256" key="6">
    <source>
        <dbReference type="ARBA" id="ARBA00022989"/>
    </source>
</evidence>
<keyword evidence="6 10" id="KW-1133">Transmembrane helix</keyword>
<organism evidence="11 12">
    <name type="scientific">Salvator merianae</name>
    <name type="common">Argentine black and white tegu</name>
    <name type="synonym">Tupinambis merianae</name>
    <dbReference type="NCBI Taxonomy" id="96440"/>
    <lineage>
        <taxon>Eukaryota</taxon>
        <taxon>Metazoa</taxon>
        <taxon>Chordata</taxon>
        <taxon>Craniata</taxon>
        <taxon>Vertebrata</taxon>
        <taxon>Euteleostomi</taxon>
        <taxon>Lepidosauria</taxon>
        <taxon>Squamata</taxon>
        <taxon>Bifurcata</taxon>
        <taxon>Unidentata</taxon>
        <taxon>Episquamata</taxon>
        <taxon>Laterata</taxon>
        <taxon>Teiioidea</taxon>
        <taxon>Teiidae</taxon>
        <taxon>Salvator</taxon>
    </lineage>
</organism>
<keyword evidence="7 10" id="KW-0472">Membrane</keyword>
<dbReference type="PANTHER" id="PTHR15039:SF11">
    <property type="entry name" value="DOLICHOL PHOSPHATE-MANNOSE BIOSYNTHESIS REGULATORY PROTEIN"/>
    <property type="match status" value="1"/>
</dbReference>
<dbReference type="OMA" id="QKYFLPH"/>
<evidence type="ECO:0000256" key="10">
    <source>
        <dbReference type="RuleBase" id="RU365084"/>
    </source>
</evidence>
<feature type="transmembrane region" description="Helical" evidence="10">
    <location>
        <begin position="15"/>
        <end position="36"/>
    </location>
</feature>
<evidence type="ECO:0000256" key="7">
    <source>
        <dbReference type="ARBA" id="ARBA00023136"/>
    </source>
</evidence>
<feature type="transmembrane region" description="Helical" evidence="10">
    <location>
        <begin position="87"/>
        <end position="110"/>
    </location>
</feature>
<dbReference type="Pfam" id="PF07297">
    <property type="entry name" value="DPM2"/>
    <property type="match status" value="1"/>
</dbReference>
<evidence type="ECO:0000256" key="3">
    <source>
        <dbReference type="ARBA" id="ARBA00018157"/>
    </source>
</evidence>
<comment type="function">
    <text evidence="10">Regulatory subunit of the dolichol-phosphate mannose (DPM) synthase complex; essential for the ER localization.</text>
</comment>
<dbReference type="PANTHER" id="PTHR15039">
    <property type="entry name" value="DOLICHOL PHOSPHATE-MANNOSE BIOSYNTHESIS REGULATORY PROTEIN"/>
    <property type="match status" value="1"/>
</dbReference>
<keyword evidence="4 10" id="KW-0812">Transmembrane</keyword>
<dbReference type="GO" id="GO:0180047">
    <property type="term" value="P:dolichol phosphate mannose biosynthetic process"/>
    <property type="evidence" value="ECO:0007669"/>
    <property type="project" value="Ensembl"/>
</dbReference>
<evidence type="ECO:0000256" key="1">
    <source>
        <dbReference type="ARBA" id="ARBA00004477"/>
    </source>
</evidence>
<keyword evidence="5 10" id="KW-0256">Endoplasmic reticulum</keyword>
<sequence length="120" mass="13768">MPDDRKIFETDKTSLILVFLLVYLKWLVCHLVPVLFQATATDQFVGYGLVAFSLVLFAYYTIWIIVLPFIESDHLIHKYFLPREYSVIIPVVAGLILLLFVGTFIAAVTWKNRKSAKKTA</sequence>
<dbReference type="GO" id="GO:0000506">
    <property type="term" value="C:glycosylphosphatidylinositol-N-acetylglucosaminyltransferase (GPI-GnT) complex"/>
    <property type="evidence" value="ECO:0007669"/>
    <property type="project" value="Ensembl"/>
</dbReference>
<reference evidence="11" key="2">
    <citation type="submission" date="2025-09" db="UniProtKB">
        <authorList>
            <consortium name="Ensembl"/>
        </authorList>
    </citation>
    <scope>IDENTIFICATION</scope>
</reference>
<accession>A0A8D0BUK6</accession>
<comment type="subunit">
    <text evidence="9">Component of the dolichol-phosphate mannose (DPM) synthase complex composed of DPM1, DPM2 and DPM3; in the complex interacts directly with DPM3. Component of the glycosylphosphatidylinositol-N-acetylglucosaminyltransferase (GPI-GnT) complex composed at least by PIGA, PIGC, PIGH, PIGP, PIGQ, PIGY and DPM2. Interacts with PIGA, PIGC and PIGQ.</text>
</comment>
<feature type="transmembrane region" description="Helical" evidence="10">
    <location>
        <begin position="48"/>
        <end position="67"/>
    </location>
</feature>
<dbReference type="GO" id="GO:0008047">
    <property type="term" value="F:enzyme activator activity"/>
    <property type="evidence" value="ECO:0007669"/>
    <property type="project" value="Ensembl"/>
</dbReference>
<evidence type="ECO:0000313" key="12">
    <source>
        <dbReference type="Proteomes" id="UP000694421"/>
    </source>
</evidence>
<dbReference type="GO" id="GO:0006506">
    <property type="term" value="P:GPI anchor biosynthetic process"/>
    <property type="evidence" value="ECO:0007669"/>
    <property type="project" value="Ensembl"/>
</dbReference>